<evidence type="ECO:0000256" key="11">
    <source>
        <dbReference type="ARBA" id="ARBA00023211"/>
    </source>
</evidence>
<evidence type="ECO:0000256" key="6">
    <source>
        <dbReference type="ARBA" id="ARBA00022692"/>
    </source>
</evidence>
<evidence type="ECO:0000256" key="9">
    <source>
        <dbReference type="ARBA" id="ARBA00022989"/>
    </source>
</evidence>
<dbReference type="GO" id="GO:0009243">
    <property type="term" value="P:O antigen biosynthetic process"/>
    <property type="evidence" value="ECO:0007669"/>
    <property type="project" value="UniProtKB-UniRule"/>
</dbReference>
<sequence>MLYQLSVIFVLAVTWVLIARRAALVVGLVDKPNARKQHLGHIPLVGGIALYLTLMLMTLWQPAWLPDSTIYLLCVTALVVLGVLDDRFDLPVTPRVMVQGGIALAMMLAAGMQLSSLGYVWGHQEVMLGYGALLLTPLAVWGAINAYNMVDGIDGQLGALSCVTFVALAILFGLGGREDLALWCLGLIVALAAYLLFNLSLFGARNKIFMGDAGSMVIGFSVLWLVLLATQGPQAVMRPVTALWLIAIPLMDMVTVMVRRLLRRQSPFKAGRDHLHHILMRRGLNARQALAMSTMLAVTLACVGICSEVLKLQESLMLVAFLLCFCGYFAMLREPRQATVLRDNPSVGR</sequence>
<dbReference type="GO" id="GO:0071555">
    <property type="term" value="P:cell wall organization"/>
    <property type="evidence" value="ECO:0007669"/>
    <property type="project" value="TreeGrafter"/>
</dbReference>
<dbReference type="GO" id="GO:0030145">
    <property type="term" value="F:manganese ion binding"/>
    <property type="evidence" value="ECO:0007669"/>
    <property type="project" value="InterPro"/>
</dbReference>
<evidence type="ECO:0000256" key="13">
    <source>
        <dbReference type="PIRSR" id="PIRSR600715-1"/>
    </source>
</evidence>
<feature type="binding site" evidence="13">
    <location>
        <position position="148"/>
    </location>
    <ligand>
        <name>Mg(2+)</name>
        <dbReference type="ChEBI" id="CHEBI:18420"/>
    </ligand>
</feature>
<dbReference type="GO" id="GO:0009246">
    <property type="term" value="P:enterobacterial common antigen biosynthetic process"/>
    <property type="evidence" value="ECO:0007669"/>
    <property type="project" value="UniProtKB-UniRule"/>
</dbReference>
<keyword evidence="3 12" id="KW-0997">Cell inner membrane</keyword>
<keyword evidence="10 12" id="KW-0472">Membrane</keyword>
<reference evidence="14" key="1">
    <citation type="submission" date="2016-05" db="EMBL/GenBank/DDBJ databases">
        <authorList>
            <person name="Cock P.J.A."/>
            <person name="Cock P.J.A."/>
        </authorList>
    </citation>
    <scope>NUCLEOTIDE SEQUENCE</scope>
    <source>
        <strain evidence="14">PWN146_assembly</strain>
    </source>
</reference>
<dbReference type="EMBL" id="LT575490">
    <property type="protein sequence ID" value="SAY43686.1"/>
    <property type="molecule type" value="Genomic_DNA"/>
</dbReference>
<evidence type="ECO:0000256" key="8">
    <source>
        <dbReference type="ARBA" id="ARBA00022985"/>
    </source>
</evidence>
<organism evidence="14">
    <name type="scientific">Serratia marcescens</name>
    <dbReference type="NCBI Taxonomy" id="615"/>
    <lineage>
        <taxon>Bacteria</taxon>
        <taxon>Pseudomonadati</taxon>
        <taxon>Pseudomonadota</taxon>
        <taxon>Gammaproteobacteria</taxon>
        <taxon>Enterobacterales</taxon>
        <taxon>Yersiniaceae</taxon>
        <taxon>Serratia</taxon>
    </lineage>
</organism>
<evidence type="ECO:0000256" key="2">
    <source>
        <dbReference type="ARBA" id="ARBA00022475"/>
    </source>
</evidence>
<feature type="transmembrane region" description="Helical" evidence="12">
    <location>
        <begin position="68"/>
        <end position="84"/>
    </location>
</feature>
<dbReference type="GO" id="GO:0016757">
    <property type="term" value="F:glycosyltransferase activity"/>
    <property type="evidence" value="ECO:0007669"/>
    <property type="project" value="UniProtKB-KW"/>
</dbReference>
<evidence type="ECO:0000256" key="3">
    <source>
        <dbReference type="ARBA" id="ARBA00022519"/>
    </source>
</evidence>
<name>A0A1C3HF65_SERMA</name>
<dbReference type="HAMAP" id="MF_02030">
    <property type="entry name" value="WecA_Gammaproteo"/>
    <property type="match status" value="1"/>
</dbReference>
<dbReference type="UniPathway" id="UPA00281"/>
<proteinExistence type="inferred from homology"/>
<feature type="transmembrane region" description="Helical" evidence="12">
    <location>
        <begin position="41"/>
        <end position="62"/>
    </location>
</feature>
<keyword evidence="5 12" id="KW-0808">Transferase</keyword>
<dbReference type="PANTHER" id="PTHR22926:SF3">
    <property type="entry name" value="UNDECAPRENYL-PHOSPHATE ALPHA-N-ACETYLGLUCOSAMINYL 1-PHOSPHATE TRANSFERASE"/>
    <property type="match status" value="1"/>
</dbReference>
<dbReference type="Pfam" id="PF00953">
    <property type="entry name" value="Glycos_transf_4"/>
    <property type="match status" value="1"/>
</dbReference>
<keyword evidence="4 12" id="KW-0328">Glycosyltransferase</keyword>
<keyword evidence="6 12" id="KW-0812">Transmembrane</keyword>
<dbReference type="UniPathway" id="UPA00566"/>
<dbReference type="InterPro" id="IPR000715">
    <property type="entry name" value="Glycosyl_transferase_4"/>
</dbReference>
<dbReference type="GO" id="GO:0000287">
    <property type="term" value="F:magnesium ion binding"/>
    <property type="evidence" value="ECO:0007669"/>
    <property type="project" value="InterPro"/>
</dbReference>
<feature type="transmembrane region" description="Helical" evidence="12">
    <location>
        <begin position="316"/>
        <end position="332"/>
    </location>
</feature>
<evidence type="ECO:0000256" key="12">
    <source>
        <dbReference type="HAMAP-Rule" id="MF_02030"/>
    </source>
</evidence>
<keyword evidence="13" id="KW-0479">Metal-binding</keyword>
<dbReference type="PANTHER" id="PTHR22926">
    <property type="entry name" value="PHOSPHO-N-ACETYLMURAMOYL-PENTAPEPTIDE-TRANSFERASE"/>
    <property type="match status" value="1"/>
</dbReference>
<dbReference type="AlphaFoldDB" id="A0A1C3HF65"/>
<evidence type="ECO:0000256" key="10">
    <source>
        <dbReference type="ARBA" id="ARBA00023136"/>
    </source>
</evidence>
<feature type="transmembrane region" description="Helical" evidence="12">
    <location>
        <begin position="209"/>
        <end position="230"/>
    </location>
</feature>
<feature type="transmembrane region" description="Helical" evidence="12">
    <location>
        <begin position="180"/>
        <end position="197"/>
    </location>
</feature>
<evidence type="ECO:0000256" key="1">
    <source>
        <dbReference type="ARBA" id="ARBA00004651"/>
    </source>
</evidence>
<dbReference type="InterPro" id="IPR012750">
    <property type="entry name" value="ECA_WecA-rel"/>
</dbReference>
<evidence type="ECO:0000256" key="4">
    <source>
        <dbReference type="ARBA" id="ARBA00022676"/>
    </source>
</evidence>
<dbReference type="GO" id="GO:0036380">
    <property type="term" value="F:UDP-N-acetylglucosamine-undecaprenyl-phosphate N-acetylglucosaminephosphotransferase activity"/>
    <property type="evidence" value="ECO:0007669"/>
    <property type="project" value="UniProtKB-UniRule"/>
</dbReference>
<comment type="catalytic activity">
    <reaction evidence="12">
        <text>di-trans,octa-cis-undecaprenyl phosphate + UDP-N-acetyl-alpha-D-glucosamine = N-acetyl-alpha-D-glucosaminyl-di-trans,octa-cis-undecaprenyl diphosphate + UMP</text>
        <dbReference type="Rhea" id="RHEA:28090"/>
        <dbReference type="ChEBI" id="CHEBI:57705"/>
        <dbReference type="ChEBI" id="CHEBI:57865"/>
        <dbReference type="ChEBI" id="CHEBI:60392"/>
        <dbReference type="ChEBI" id="CHEBI:62959"/>
        <dbReference type="EC" id="2.7.8.33"/>
    </reaction>
</comment>
<feature type="transmembrane region" description="Helical" evidence="12">
    <location>
        <begin position="157"/>
        <end position="174"/>
    </location>
</feature>
<comment type="cofactor">
    <cofactor evidence="12 13">
        <name>Mg(2+)</name>
        <dbReference type="ChEBI" id="CHEBI:18420"/>
    </cofactor>
</comment>
<keyword evidence="2 12" id="KW-1003">Cell membrane</keyword>
<gene>
    <name evidence="14" type="primary">wecA_1</name>
    <name evidence="12" type="synonym">wecA</name>
    <name evidence="14" type="ORF">PWN146_02379</name>
</gene>
<dbReference type="GO" id="GO:0009276">
    <property type="term" value="C:Gram-negative-bacterium-type cell wall"/>
    <property type="evidence" value="ECO:0007669"/>
    <property type="project" value="InterPro"/>
</dbReference>
<comment type="pathway">
    <text evidence="12">Bacterial outer membrane biogenesis; LPS O-antigen biosynthesis.</text>
</comment>
<comment type="subcellular location">
    <subcellularLocation>
        <location evidence="12">Cell inner membrane</location>
        <topology evidence="12">Multi-pass membrane protein</topology>
    </subcellularLocation>
    <subcellularLocation>
        <location evidence="1">Cell membrane</location>
        <topology evidence="1">Multi-pass membrane protein</topology>
    </subcellularLocation>
</comment>
<keyword evidence="8 12" id="KW-0448">Lipopolysaccharide biosynthesis</keyword>
<dbReference type="CDD" id="cd06853">
    <property type="entry name" value="GT_WecA_like"/>
    <property type="match status" value="1"/>
</dbReference>
<dbReference type="EC" id="2.7.8.33" evidence="12"/>
<keyword evidence="7 12" id="KW-0460">Magnesium</keyword>
<dbReference type="GO" id="GO:0044038">
    <property type="term" value="P:cell wall macromolecule biosynthetic process"/>
    <property type="evidence" value="ECO:0007669"/>
    <property type="project" value="TreeGrafter"/>
</dbReference>
<feature type="transmembrane region" description="Helical" evidence="12">
    <location>
        <begin position="242"/>
        <end position="262"/>
    </location>
</feature>
<dbReference type="NCBIfam" id="TIGR02380">
    <property type="entry name" value="ECA_wecA"/>
    <property type="match status" value="1"/>
</dbReference>
<dbReference type="SMR" id="A0A1C3HF65"/>
<accession>A0A1C3HF65</accession>
<evidence type="ECO:0000256" key="5">
    <source>
        <dbReference type="ARBA" id="ARBA00022679"/>
    </source>
</evidence>
<comment type="pathway">
    <text evidence="12">Bacterial outer membrane biogenesis; enterobacterial common antigen biosynthesis.</text>
</comment>
<evidence type="ECO:0000313" key="14">
    <source>
        <dbReference type="EMBL" id="SAY43686.1"/>
    </source>
</evidence>
<feature type="transmembrane region" description="Helical" evidence="12">
    <location>
        <begin position="289"/>
        <end position="310"/>
    </location>
</feature>
<keyword evidence="9 12" id="KW-1133">Transmembrane helix</keyword>
<protein>
    <recommendedName>
        <fullName evidence="12">Undecaprenyl-phosphate alpha-N-acetylglucosaminyl 1-phosphate transferase</fullName>
        <ecNumber evidence="12">2.7.8.33</ecNumber>
    </recommendedName>
    <alternativeName>
        <fullName evidence="12">UDP-GlcNAc:undecaprenyl-phosphate GlcNAc-1-phosphate transferase</fullName>
    </alternativeName>
    <alternativeName>
        <fullName evidence="12">Undecaprenyl-phosphate GlcNAc-1-phosphate transferase</fullName>
    </alternativeName>
</protein>
<feature type="transmembrane region" description="Helical" evidence="12">
    <location>
        <begin position="6"/>
        <end position="29"/>
    </location>
</feature>
<comment type="cofactor">
    <cofactor evidence="12">
        <name>Mn(2+)</name>
        <dbReference type="ChEBI" id="CHEBI:29035"/>
    </cofactor>
</comment>
<feature type="transmembrane region" description="Helical" evidence="12">
    <location>
        <begin position="127"/>
        <end position="150"/>
    </location>
</feature>
<comment type="similarity">
    <text evidence="12">Belongs to the glycosyltransferase 4 family. WecA subfamily.</text>
</comment>
<dbReference type="GO" id="GO:0005886">
    <property type="term" value="C:plasma membrane"/>
    <property type="evidence" value="ECO:0007669"/>
    <property type="project" value="UniProtKB-SubCell"/>
</dbReference>
<comment type="function">
    <text evidence="12">Catalyzes the transfer of the GlcNAc-1-phosphate moiety from UDP-GlcNAc onto the carrier lipid undecaprenyl phosphate (C55-P), yielding GlcNAc-pyrophosphoryl-undecaprenyl (GlcNAc-PP-C55).</text>
</comment>
<keyword evidence="11 12" id="KW-0464">Manganese</keyword>
<feature type="binding site" evidence="13">
    <location>
        <position position="212"/>
    </location>
    <ligand>
        <name>Mg(2+)</name>
        <dbReference type="ChEBI" id="CHEBI:18420"/>
    </ligand>
</feature>
<feature type="transmembrane region" description="Helical" evidence="12">
    <location>
        <begin position="96"/>
        <end position="121"/>
    </location>
</feature>
<evidence type="ECO:0000256" key="7">
    <source>
        <dbReference type="ARBA" id="ARBA00022842"/>
    </source>
</evidence>